<protein>
    <submittedName>
        <fullName evidence="2">Hypothetical conserved protein</fullName>
    </submittedName>
</protein>
<dbReference type="AlphaFoldDB" id="Q8EQU3"/>
<name>Q8EQU3_OCEIH</name>
<dbReference type="KEGG" id="oih:OB1596"/>
<organism evidence="2 3">
    <name type="scientific">Oceanobacillus iheyensis (strain DSM 14371 / CIP 107618 / JCM 11309 / KCTC 3954 / HTE831)</name>
    <dbReference type="NCBI Taxonomy" id="221109"/>
    <lineage>
        <taxon>Bacteria</taxon>
        <taxon>Bacillati</taxon>
        <taxon>Bacillota</taxon>
        <taxon>Bacilli</taxon>
        <taxon>Bacillales</taxon>
        <taxon>Bacillaceae</taxon>
        <taxon>Oceanobacillus</taxon>
    </lineage>
</organism>
<dbReference type="InterPro" id="IPR037465">
    <property type="entry name" value="YlxR"/>
</dbReference>
<dbReference type="Gene3D" id="3.30.1230.10">
    <property type="entry name" value="YlxR-like"/>
    <property type="match status" value="1"/>
</dbReference>
<dbReference type="HOGENOM" id="CLU_147970_2_1_9"/>
<dbReference type="Pfam" id="PF04296">
    <property type="entry name" value="YlxR"/>
    <property type="match status" value="1"/>
</dbReference>
<dbReference type="SUPFAM" id="SSF64376">
    <property type="entry name" value="YlxR-like"/>
    <property type="match status" value="1"/>
</dbReference>
<dbReference type="eggNOG" id="COG2740">
    <property type="taxonomic scope" value="Bacteria"/>
</dbReference>
<dbReference type="InterPro" id="IPR035931">
    <property type="entry name" value="YlxR-like_sf"/>
</dbReference>
<evidence type="ECO:0000313" key="3">
    <source>
        <dbReference type="Proteomes" id="UP000000822"/>
    </source>
</evidence>
<dbReference type="Proteomes" id="UP000000822">
    <property type="component" value="Chromosome"/>
</dbReference>
<reference evidence="2 3" key="1">
    <citation type="journal article" date="2001" name="FEMS Microbiol. Lett.">
        <title>Oceanobacillus iheyensis gen. nov., sp. nov., a deep-sea extremely halotolerant and alkaliphilic species isolated from a depth of 1050 m on the Iheya Ridge.</title>
        <authorList>
            <person name="Lu J."/>
            <person name="Nogi Y."/>
            <person name="Takami H."/>
        </authorList>
    </citation>
    <scope>NUCLEOTIDE SEQUENCE [LARGE SCALE GENOMIC DNA]</scope>
    <source>
        <strain evidence="3">DSM 14371 / CIP 107618 / JCM 11309 / KCTC 3954 / HTE831</strain>
    </source>
</reference>
<evidence type="ECO:0000259" key="1">
    <source>
        <dbReference type="Pfam" id="PF04296"/>
    </source>
</evidence>
<dbReference type="InterPro" id="IPR007393">
    <property type="entry name" value="YlxR_dom"/>
</dbReference>
<gene>
    <name evidence="2" type="ordered locus">OB1596</name>
</gene>
<dbReference type="PhylomeDB" id="Q8EQU3"/>
<dbReference type="NCBIfam" id="NF047356">
    <property type="entry name" value="RNA_bind_RnpM"/>
    <property type="match status" value="1"/>
</dbReference>
<dbReference type="PANTHER" id="PTHR34215">
    <property type="entry name" value="BLL0784 PROTEIN"/>
    <property type="match status" value="1"/>
</dbReference>
<sequence length="95" mass="11024">MSLVKKKKIPERKCIVTNEMRPKKELIRVVRNKEGEVFVDPSGKKNGRGAYLSKDKEVIEQAKQTKILNRTFQTEVDESLYEDLLQVVEGTYHES</sequence>
<proteinExistence type="predicted"/>
<dbReference type="PANTHER" id="PTHR34215:SF1">
    <property type="entry name" value="YLXR DOMAIN-CONTAINING PROTEIN"/>
    <property type="match status" value="1"/>
</dbReference>
<dbReference type="CDD" id="cd00279">
    <property type="entry name" value="YlxR"/>
    <property type="match status" value="1"/>
</dbReference>
<reference evidence="2 3" key="2">
    <citation type="journal article" date="2002" name="Nucleic Acids Res.">
        <title>Genome sequence of Oceanobacillus iheyensis isolated from the Iheya Ridge and its unexpected adaptive capabilities to extreme environments.</title>
        <authorList>
            <person name="Takami H."/>
            <person name="Takaki Y."/>
            <person name="Uchiyama I."/>
        </authorList>
    </citation>
    <scope>NUCLEOTIDE SEQUENCE [LARGE SCALE GENOMIC DNA]</scope>
    <source>
        <strain evidence="3">DSM 14371 / CIP 107618 / JCM 11309 / KCTC 3954 / HTE831</strain>
    </source>
</reference>
<keyword evidence="3" id="KW-1185">Reference proteome</keyword>
<dbReference type="STRING" id="221109.gene:10733836"/>
<evidence type="ECO:0000313" key="2">
    <source>
        <dbReference type="EMBL" id="BAC13552.1"/>
    </source>
</evidence>
<accession>Q8EQU3</accession>
<dbReference type="EMBL" id="BA000028">
    <property type="protein sequence ID" value="BAC13552.1"/>
    <property type="molecule type" value="Genomic_DNA"/>
</dbReference>
<feature type="domain" description="YlxR" evidence="1">
    <location>
        <begin position="12"/>
        <end position="85"/>
    </location>
</feature>